<evidence type="ECO:0000313" key="2">
    <source>
        <dbReference type="Proteomes" id="UP000828941"/>
    </source>
</evidence>
<sequence>MKGVFLQKLKCKNDFSCCSAKFVGISFYASLFFFSHVSCIPKLTVLKYNLLEHSGIWENKFWKRKRISSNTFQNFFPRISRILEFEVMWKPQVLNAWDVHTELKLNAIDM</sequence>
<organism evidence="1 2">
    <name type="scientific">Bauhinia variegata</name>
    <name type="common">Purple orchid tree</name>
    <name type="synonym">Phanera variegata</name>
    <dbReference type="NCBI Taxonomy" id="167791"/>
    <lineage>
        <taxon>Eukaryota</taxon>
        <taxon>Viridiplantae</taxon>
        <taxon>Streptophyta</taxon>
        <taxon>Embryophyta</taxon>
        <taxon>Tracheophyta</taxon>
        <taxon>Spermatophyta</taxon>
        <taxon>Magnoliopsida</taxon>
        <taxon>eudicotyledons</taxon>
        <taxon>Gunneridae</taxon>
        <taxon>Pentapetalae</taxon>
        <taxon>rosids</taxon>
        <taxon>fabids</taxon>
        <taxon>Fabales</taxon>
        <taxon>Fabaceae</taxon>
        <taxon>Cercidoideae</taxon>
        <taxon>Cercideae</taxon>
        <taxon>Bauhiniinae</taxon>
        <taxon>Bauhinia</taxon>
    </lineage>
</organism>
<name>A0ACB9PFW9_BAUVA</name>
<keyword evidence="2" id="KW-1185">Reference proteome</keyword>
<protein>
    <submittedName>
        <fullName evidence="1">Uncharacterized protein</fullName>
    </submittedName>
</protein>
<reference evidence="1 2" key="1">
    <citation type="journal article" date="2022" name="DNA Res.">
        <title>Chromosomal-level genome assembly of the orchid tree Bauhinia variegata (Leguminosae; Cercidoideae) supports the allotetraploid origin hypothesis of Bauhinia.</title>
        <authorList>
            <person name="Zhong Y."/>
            <person name="Chen Y."/>
            <person name="Zheng D."/>
            <person name="Pang J."/>
            <person name="Liu Y."/>
            <person name="Luo S."/>
            <person name="Meng S."/>
            <person name="Qian L."/>
            <person name="Wei D."/>
            <person name="Dai S."/>
            <person name="Zhou R."/>
        </authorList>
    </citation>
    <scope>NUCLEOTIDE SEQUENCE [LARGE SCALE GENOMIC DNA]</scope>
    <source>
        <strain evidence="1">BV-YZ2020</strain>
    </source>
</reference>
<proteinExistence type="predicted"/>
<comment type="caution">
    <text evidence="1">The sequence shown here is derived from an EMBL/GenBank/DDBJ whole genome shotgun (WGS) entry which is preliminary data.</text>
</comment>
<evidence type="ECO:0000313" key="1">
    <source>
        <dbReference type="EMBL" id="KAI4347650.1"/>
    </source>
</evidence>
<gene>
    <name evidence="1" type="ORF">L6164_008442</name>
</gene>
<dbReference type="EMBL" id="CM039429">
    <property type="protein sequence ID" value="KAI4347650.1"/>
    <property type="molecule type" value="Genomic_DNA"/>
</dbReference>
<accession>A0ACB9PFW9</accession>
<dbReference type="Proteomes" id="UP000828941">
    <property type="component" value="Chromosome 4"/>
</dbReference>